<evidence type="ECO:0000313" key="4">
    <source>
        <dbReference type="EMBL" id="OFW56092.1"/>
    </source>
</evidence>
<keyword evidence="2" id="KW-0862">Zinc</keyword>
<dbReference type="GO" id="GO:0002143">
    <property type="term" value="P:tRNA wobble position uridine thiolation"/>
    <property type="evidence" value="ECO:0007669"/>
    <property type="project" value="TreeGrafter"/>
</dbReference>
<feature type="binding site" evidence="2">
    <location>
        <position position="287"/>
    </location>
    <ligand>
        <name>Zn(2+)</name>
        <dbReference type="ChEBI" id="CHEBI:29105"/>
        <label>2</label>
    </ligand>
</feature>
<feature type="binding site" evidence="2">
    <location>
        <position position="32"/>
    </location>
    <ligand>
        <name>Zn(2+)</name>
        <dbReference type="ChEBI" id="CHEBI:29105"/>
        <label>1</label>
    </ligand>
</feature>
<dbReference type="InterPro" id="IPR035107">
    <property type="entry name" value="tRNA_thiolation_TtcA_Ctu1"/>
</dbReference>
<dbReference type="Gene3D" id="3.40.50.620">
    <property type="entry name" value="HUPs"/>
    <property type="match status" value="1"/>
</dbReference>
<dbReference type="PANTHER" id="PTHR11807:SF12">
    <property type="entry name" value="CYTOPLASMIC TRNA 2-THIOLATION PROTEIN 1"/>
    <property type="match status" value="1"/>
</dbReference>
<dbReference type="GO" id="GO:0000049">
    <property type="term" value="F:tRNA binding"/>
    <property type="evidence" value="ECO:0007669"/>
    <property type="project" value="TreeGrafter"/>
</dbReference>
<accession>A0A1F2WGV8</accession>
<organism evidence="4 5">
    <name type="scientific">Candidatus Solincola sediminis</name>
    <dbReference type="NCBI Taxonomy" id="1797199"/>
    <lineage>
        <taxon>Bacteria</taxon>
        <taxon>Bacillati</taxon>
        <taxon>Actinomycetota</taxon>
        <taxon>Candidatus Geothermincolia</taxon>
        <taxon>Candidatus Geothermincolales</taxon>
        <taxon>Candidatus Geothermincolaceae</taxon>
        <taxon>Candidatus Solincola</taxon>
    </lineage>
</organism>
<proteinExistence type="predicted"/>
<feature type="domain" description="tRNA(Ile)-lysidine/2-thiocytidine synthase N-terminal" evidence="3">
    <location>
        <begin position="57"/>
        <end position="223"/>
    </location>
</feature>
<gene>
    <name evidence="4" type="ORF">A2Y75_00785</name>
</gene>
<dbReference type="PANTHER" id="PTHR11807">
    <property type="entry name" value="ATPASES OF THE PP SUPERFAMILY-RELATED"/>
    <property type="match status" value="1"/>
</dbReference>
<feature type="binding site" evidence="2">
    <location>
        <position position="275"/>
    </location>
    <ligand>
        <name>Zn(2+)</name>
        <dbReference type="ChEBI" id="CHEBI:29105"/>
        <label>2</label>
    </ligand>
</feature>
<dbReference type="SUPFAM" id="SSF52402">
    <property type="entry name" value="Adenine nucleotide alpha hydrolases-like"/>
    <property type="match status" value="1"/>
</dbReference>
<dbReference type="GO" id="GO:0016740">
    <property type="term" value="F:transferase activity"/>
    <property type="evidence" value="ECO:0007669"/>
    <property type="project" value="UniProtKB-KW"/>
</dbReference>
<evidence type="ECO:0000259" key="3">
    <source>
        <dbReference type="Pfam" id="PF01171"/>
    </source>
</evidence>
<dbReference type="Pfam" id="PF01171">
    <property type="entry name" value="ATP_bind_3"/>
    <property type="match status" value="1"/>
</dbReference>
<dbReference type="PIRSF" id="PIRSF004976">
    <property type="entry name" value="ATPase_YdaO"/>
    <property type="match status" value="1"/>
</dbReference>
<evidence type="ECO:0000313" key="5">
    <source>
        <dbReference type="Proteomes" id="UP000177876"/>
    </source>
</evidence>
<feature type="binding site" evidence="2">
    <location>
        <position position="29"/>
    </location>
    <ligand>
        <name>Zn(2+)</name>
        <dbReference type="ChEBI" id="CHEBI:29105"/>
        <label>1</label>
    </ligand>
</feature>
<reference evidence="4 5" key="1">
    <citation type="journal article" date="2016" name="Nat. Commun.">
        <title>Thousands of microbial genomes shed light on interconnected biogeochemical processes in an aquifer system.</title>
        <authorList>
            <person name="Anantharaman K."/>
            <person name="Brown C.T."/>
            <person name="Hug L.A."/>
            <person name="Sharon I."/>
            <person name="Castelle C.J."/>
            <person name="Probst A.J."/>
            <person name="Thomas B.C."/>
            <person name="Singh A."/>
            <person name="Wilkins M.J."/>
            <person name="Karaoz U."/>
            <person name="Brodie E.L."/>
            <person name="Williams K.H."/>
            <person name="Hubbard S.S."/>
            <person name="Banfield J.F."/>
        </authorList>
    </citation>
    <scope>NUCLEOTIDE SEQUENCE [LARGE SCALE GENOMIC DNA]</scope>
</reference>
<dbReference type="STRING" id="1797197.A2Y75_00785"/>
<feature type="binding site" evidence="2">
    <location>
        <position position="9"/>
    </location>
    <ligand>
        <name>Zn(2+)</name>
        <dbReference type="ChEBI" id="CHEBI:29105"/>
        <label>1</label>
    </ligand>
</feature>
<dbReference type="InterPro" id="IPR014729">
    <property type="entry name" value="Rossmann-like_a/b/a_fold"/>
</dbReference>
<dbReference type="AlphaFoldDB" id="A0A1F2WGV8"/>
<dbReference type="Proteomes" id="UP000177876">
    <property type="component" value="Unassembled WGS sequence"/>
</dbReference>
<keyword evidence="1" id="KW-0808">Transferase</keyword>
<name>A0A1F2WGV8_9ACTN</name>
<dbReference type="GO" id="GO:0046872">
    <property type="term" value="F:metal ion binding"/>
    <property type="evidence" value="ECO:0007669"/>
    <property type="project" value="UniProtKB-KW"/>
</dbReference>
<feature type="binding site" evidence="2">
    <location>
        <position position="290"/>
    </location>
    <ligand>
        <name>Zn(2+)</name>
        <dbReference type="ChEBI" id="CHEBI:29105"/>
        <label>2</label>
    </ligand>
</feature>
<dbReference type="InterPro" id="IPR011063">
    <property type="entry name" value="TilS/TtcA_N"/>
</dbReference>
<feature type="binding site" evidence="2">
    <location>
        <position position="12"/>
    </location>
    <ligand>
        <name>Zn(2+)</name>
        <dbReference type="ChEBI" id="CHEBI:29105"/>
        <label>1</label>
    </ligand>
</feature>
<evidence type="ECO:0000256" key="1">
    <source>
        <dbReference type="ARBA" id="ARBA00022679"/>
    </source>
</evidence>
<evidence type="ECO:0000256" key="2">
    <source>
        <dbReference type="PIRSR" id="PIRSR004976-50"/>
    </source>
</evidence>
<sequence length="302" mass="34261">MEGLQDGRCVICGDATDILRLPEFNLKICPACFSHFYERRVRRALENDGMVSEGERMVLALSGGKDSAALLFALQRLARVMAFDLQALHFHLNMGDYSDRNLETVRTQAASAGVPLRVVHVGEMGLRIERVKGWRPCAVCGAIRRALMNREANDLRANALATAHTLEDILLFTFKNLLSRRLYALPPVLPETSELARKIKPLVYTPERLNAVYCRLRNIPFFEEKCPLWKPEGHALKQVFEGMEEIMPSSKLQLMLSLKQALPAEDEDWRELIDCERCGEKSSQTVCALCRLQEWFSQAQVP</sequence>
<keyword evidence="2" id="KW-0479">Metal-binding</keyword>
<protein>
    <recommendedName>
        <fullName evidence="3">tRNA(Ile)-lysidine/2-thiocytidine synthase N-terminal domain-containing protein</fullName>
    </recommendedName>
</protein>
<dbReference type="EMBL" id="MELK01000049">
    <property type="protein sequence ID" value="OFW56092.1"/>
    <property type="molecule type" value="Genomic_DNA"/>
</dbReference>
<dbReference type="GO" id="GO:0002144">
    <property type="term" value="C:cytosolic tRNA wobble base thiouridylase complex"/>
    <property type="evidence" value="ECO:0007669"/>
    <property type="project" value="TreeGrafter"/>
</dbReference>
<comment type="caution">
    <text evidence="4">The sequence shown here is derived from an EMBL/GenBank/DDBJ whole genome shotgun (WGS) entry which is preliminary data.</text>
</comment>
<feature type="binding site" evidence="2">
    <location>
        <position position="278"/>
    </location>
    <ligand>
        <name>Zn(2+)</name>
        <dbReference type="ChEBI" id="CHEBI:29105"/>
        <label>2</label>
    </ligand>
</feature>